<feature type="compositionally biased region" description="Polar residues" evidence="1">
    <location>
        <begin position="1"/>
        <end position="11"/>
    </location>
</feature>
<dbReference type="AlphaFoldDB" id="A0A4Z2H042"/>
<organism evidence="2 3">
    <name type="scientific">Liparis tanakae</name>
    <name type="common">Tanaka's snailfish</name>
    <dbReference type="NCBI Taxonomy" id="230148"/>
    <lineage>
        <taxon>Eukaryota</taxon>
        <taxon>Metazoa</taxon>
        <taxon>Chordata</taxon>
        <taxon>Craniata</taxon>
        <taxon>Vertebrata</taxon>
        <taxon>Euteleostomi</taxon>
        <taxon>Actinopterygii</taxon>
        <taxon>Neopterygii</taxon>
        <taxon>Teleostei</taxon>
        <taxon>Neoteleostei</taxon>
        <taxon>Acanthomorphata</taxon>
        <taxon>Eupercaria</taxon>
        <taxon>Perciformes</taxon>
        <taxon>Cottioidei</taxon>
        <taxon>Cottales</taxon>
        <taxon>Liparidae</taxon>
        <taxon>Liparis</taxon>
    </lineage>
</organism>
<accession>A0A4Z2H042</accession>
<dbReference type="EMBL" id="SRLO01000363">
    <property type="protein sequence ID" value="TNN59126.1"/>
    <property type="molecule type" value="Genomic_DNA"/>
</dbReference>
<protein>
    <submittedName>
        <fullName evidence="2">Uncharacterized protein</fullName>
    </submittedName>
</protein>
<gene>
    <name evidence="2" type="ORF">EYF80_030660</name>
</gene>
<sequence>MLASKSCNRADSTAKPGGCDSYVWTLTDEFKETRRPFSRATKENRVTGHQSDTASPETNQGLKIPARRSERDVRLPPKSPAPAERDAVTLARRLCGLLPYQSWSLEKQPVPGDTGLSRDAPLLLGGTGGARAPPWLFPGSAEASHAAQDAPSTLHATPFSLARSEGSCGSSWRPFWALDEDDEEDDEDKEDVDAPDLERAAGFGLAGLGLACGPPSPASWISSSCLSSSFTTSRM</sequence>
<feature type="region of interest" description="Disordered" evidence="1">
    <location>
        <begin position="33"/>
        <end position="87"/>
    </location>
</feature>
<dbReference type="Proteomes" id="UP000314294">
    <property type="component" value="Unassembled WGS sequence"/>
</dbReference>
<feature type="region of interest" description="Disordered" evidence="1">
    <location>
        <begin position="1"/>
        <end position="21"/>
    </location>
</feature>
<proteinExistence type="predicted"/>
<feature type="region of interest" description="Disordered" evidence="1">
    <location>
        <begin position="163"/>
        <end position="197"/>
    </location>
</feature>
<evidence type="ECO:0000313" key="2">
    <source>
        <dbReference type="EMBL" id="TNN59126.1"/>
    </source>
</evidence>
<feature type="compositionally biased region" description="Basic and acidic residues" evidence="1">
    <location>
        <begin position="33"/>
        <end position="46"/>
    </location>
</feature>
<comment type="caution">
    <text evidence="2">The sequence shown here is derived from an EMBL/GenBank/DDBJ whole genome shotgun (WGS) entry which is preliminary data.</text>
</comment>
<feature type="compositionally biased region" description="Polar residues" evidence="1">
    <location>
        <begin position="47"/>
        <end position="61"/>
    </location>
</feature>
<evidence type="ECO:0000313" key="3">
    <source>
        <dbReference type="Proteomes" id="UP000314294"/>
    </source>
</evidence>
<keyword evidence="3" id="KW-1185">Reference proteome</keyword>
<name>A0A4Z2H042_9TELE</name>
<feature type="compositionally biased region" description="Acidic residues" evidence="1">
    <location>
        <begin position="178"/>
        <end position="195"/>
    </location>
</feature>
<reference evidence="2 3" key="1">
    <citation type="submission" date="2019-03" db="EMBL/GenBank/DDBJ databases">
        <title>First draft genome of Liparis tanakae, snailfish: a comprehensive survey of snailfish specific genes.</title>
        <authorList>
            <person name="Kim W."/>
            <person name="Song I."/>
            <person name="Jeong J.-H."/>
            <person name="Kim D."/>
            <person name="Kim S."/>
            <person name="Ryu S."/>
            <person name="Song J.Y."/>
            <person name="Lee S.K."/>
        </authorList>
    </citation>
    <scope>NUCLEOTIDE SEQUENCE [LARGE SCALE GENOMIC DNA]</scope>
    <source>
        <tissue evidence="2">Muscle</tissue>
    </source>
</reference>
<evidence type="ECO:0000256" key="1">
    <source>
        <dbReference type="SAM" id="MobiDB-lite"/>
    </source>
</evidence>